<name>F6GQA1_9VIRU</name>
<reference evidence="1 2" key="2">
    <citation type="journal article" date="2011" name="Arch. Virol.">
        <title>Partial genome characterization of acipenserid herpesvirus 2: taxonomical proposal for the demarcation of three subfamilies in Alloherpesviridae.</title>
        <authorList>
            <person name="Doszpoly A."/>
            <person name="Somogyi V."/>
            <person name="Lapatra S.E."/>
            <person name="Benko M."/>
        </authorList>
    </citation>
    <scope>NUCLEOTIDE SEQUENCE [LARGE SCALE GENOMIC DNA]</scope>
    <source>
        <strain evidence="2">SRWSHV (Snake River White Sturgeon Herpesvirus)</strain>
    </source>
</reference>
<accession>F6GQA1</accession>
<protein>
    <submittedName>
        <fullName evidence="1">ORF67</fullName>
    </submittedName>
</protein>
<keyword evidence="2" id="KW-1185">Reference proteome</keyword>
<organism evidence="1 2">
    <name type="scientific">white sturgeon herpesvirus 2</name>
    <dbReference type="NCBI Taxonomy" id="320884"/>
    <lineage>
        <taxon>Viruses</taxon>
        <taxon>Duplodnaviria</taxon>
        <taxon>Heunggongvirae</taxon>
        <taxon>Peploviricota</taxon>
        <taxon>Herviviricetes</taxon>
        <taxon>Herpesvirales</taxon>
        <taxon>Alloherpesviridae</taxon>
        <taxon>Ictavirus</taxon>
        <taxon>Ictavirus acipenseridallo2</taxon>
    </lineage>
</organism>
<dbReference type="GeneID" id="40524651"/>
<evidence type="ECO:0000313" key="1">
    <source>
        <dbReference type="EMBL" id="AEF97721.1"/>
    </source>
</evidence>
<reference evidence="1 2" key="3">
    <citation type="journal article" date="2011" name="Intervirology">
        <title>Comparative analysis of a conserved gene block from the genome of the members of the genus ictalurivirus.</title>
        <authorList>
            <person name="Doszpoly A."/>
            <person name="Benko M."/>
            <person name="Bovo G."/>
            <person name="Lapatra S.E."/>
            <person name="Harrach B."/>
        </authorList>
    </citation>
    <scope>NUCLEOTIDE SEQUENCE [LARGE SCALE GENOMIC DNA]</scope>
    <source>
        <strain evidence="2">SRWSHV (Snake River White Sturgeon Herpesvirus)</strain>
    </source>
</reference>
<sequence>MDYFSNSDVSEDECVSLTISTLLYDAKRNITRERLFKNFGCSTNITGPDFVISPPLVLKDYKPWLIFPPEALPTYERVSMVNGVTIIDAINPLGWIESTNTELAIPVVPTDCWSVFNLTQHKAFDNTQTLLLLTCDQCESIGYKSLKCQFDNMSFETAIQRPSPLNMPFITYDRIPNLFRLISSLPPDIYLNVCDLSQRDLKQLCSLFLGSIGDWRYTPRKLYVTRDQLLGINLKRLDRLESSVLLPAQLGLSQVIHFKTSFPNLCFTDNCMSAIVDSPAGIVIHCDQNHLFTFRENKILNINHARLELPSYRPCVDVSEDAVQKIMHIEALMGIIDIEVLHNAAVPQIIYSTVFFTIVADPDMPRYTCVTNLEWRIIYISCFSIKTVLQLLHHMLCVVALDPSVVFFLNFQGSQRELLNIIEIFICGVPDTAQTDIRKLPINFKIKLKNTYPGMTPRRQVGRHPIKVAISEWKLSHTPQSSNIIIPATQTVIQNSIQCNYTTVVKVTHTPYFITVPSCINNQIKTALALRYHMANNNIFLAQTSNPNAPLLAITDVPLDLRGFAFQREDPIKQTIDPNNFITRRNVITMNKVDFLEDAHVAAVCANLYLGVTLCGEALDATWTDLKDQYVIELNLKQVSECDDKIKQTISKRSNFYNIHYDEALPMGWLFGLLDHINISLKNPTECLMHFYKAMHPDFIRGVGSTKHFVAHEFRPCSTPGFIDVICATTKIVHLGSNIYMLVRNPSSSAKDVKFARQGPNKDIIRSLFQTHDYLERYTQLFGPVYVTKVTKHRVMLNGMAREVVVLDRVMPDRRTPGTMFYVNIKGVEYCLLTVGFSPLIMMDDRVAWVDLEAVGVVVSGTGNNWVTISETSGKAISKPSYGVHYTITRRETRTDILEYVTPDPKEYKKHREKCIGYRDVISDPIFQEFIQINASGVSTPYDEDNGIEELFINTAFVSSKIASYKIIPERGYVPSMVEKRTMLPGPTLVASLKMFDPKTEISFTYPVKTWYRDITLSTQDGCLIKWLTVLQIVQNMPQPLFDKGICILVKDEKTLSARDREIQPGVYIREGQIPWIAVITVTDLRLLFGVLLTATHTSNYIEIRPKVVWVQDLIVEFVLQQAPLFTDPKRIVLWGVPKPFDTDIILGPFTLKNVAIKLDVPVSLKRAIKSSNPPHVKWVTDDSYDICITETHLTFAKTGASVFIDRFMLHNLTKYILEKLPSDIRLTYIDPINPSGNITKPFWFDTVFNPLTFLTSQDNVYLLKANELTIQQPFTTASSVIDIVENYTKKDLTTTIDLSQVITLDNYKLATFSQFTTSTTLPREHLHYNTQSGLLWYNLKPNIYIRVITNIDDITKHGIRVNIGTTSLSNIAKYERCVVNRPVQIFKEIWFFHGLGGEEPCFYIKNASHMMSVCAAIRLFITTITSTTLSFRAINVILLGDHLTTDHLITHLSKPLAFDNVLKSIHVVYTPRPQNIDKQLRPTEITEEEKNNVSKHLYELKTSLLNYKPMNSFWRKKIEERPLAHDNRWIGTAWLVLPPNTVIDWLLSRQNMLQCTR</sequence>
<dbReference type="Proteomes" id="UP000243430">
    <property type="component" value="Segment"/>
</dbReference>
<evidence type="ECO:0000313" key="2">
    <source>
        <dbReference type="Proteomes" id="UP000243430"/>
    </source>
</evidence>
<dbReference type="RefSeq" id="YP_009664608.1">
    <property type="nucleotide sequence ID" value="NC_043042.1"/>
</dbReference>
<dbReference type="EMBL" id="FJ815289">
    <property type="protein sequence ID" value="AEF97721.1"/>
    <property type="molecule type" value="Genomic_DNA"/>
</dbReference>
<proteinExistence type="predicted"/>
<reference evidence="1 2" key="1">
    <citation type="journal article" date="2008" name="Arch. Virol.">
        <title>Molecular confirmation of a new herpesvirus from catfish (Ameiurus melas) by testing the performance of a novel PCR method, designed to target the DNA polymerase gene of alloherpesviruses.</title>
        <authorList>
            <person name="Doszpoly A."/>
            <person name="Kovacs E.R."/>
            <person name="Bovo G."/>
            <person name="LaPatra S.E."/>
            <person name="Harrach B."/>
            <person name="Benko M."/>
        </authorList>
    </citation>
    <scope>NUCLEOTIDE SEQUENCE [LARGE SCALE GENOMIC DNA]</scope>
    <source>
        <strain evidence="2">SRWSHV (Snake River White Sturgeon Herpesvirus)</strain>
    </source>
</reference>
<dbReference type="KEGG" id="vg:40524651"/>